<evidence type="ECO:0000313" key="4">
    <source>
        <dbReference type="EMBL" id="OGZ33547.1"/>
    </source>
</evidence>
<feature type="transmembrane region" description="Helical" evidence="2">
    <location>
        <begin position="172"/>
        <end position="195"/>
    </location>
</feature>
<feature type="transmembrane region" description="Helical" evidence="2">
    <location>
        <begin position="6"/>
        <end position="27"/>
    </location>
</feature>
<evidence type="ECO:0000313" key="5">
    <source>
        <dbReference type="Proteomes" id="UP000179099"/>
    </source>
</evidence>
<proteinExistence type="predicted"/>
<evidence type="ECO:0000256" key="2">
    <source>
        <dbReference type="SAM" id="Phobius"/>
    </source>
</evidence>
<feature type="transmembrane region" description="Helical" evidence="2">
    <location>
        <begin position="258"/>
        <end position="277"/>
    </location>
</feature>
<gene>
    <name evidence="4" type="ORF">A2Y98_01270</name>
</gene>
<feature type="transmembrane region" description="Helical" evidence="2">
    <location>
        <begin position="139"/>
        <end position="160"/>
    </location>
</feature>
<keyword evidence="2" id="KW-1133">Transmembrane helix</keyword>
<name>A0A1G2F6J8_9BACT</name>
<dbReference type="AlphaFoldDB" id="A0A1G2F6J8"/>
<comment type="caution">
    <text evidence="4">The sequence shown here is derived from an EMBL/GenBank/DDBJ whole genome shotgun (WGS) entry which is preliminary data.</text>
</comment>
<feature type="coiled-coil region" evidence="1">
    <location>
        <begin position="315"/>
        <end position="380"/>
    </location>
</feature>
<dbReference type="STRING" id="1801992.A2Y98_01270"/>
<dbReference type="Pfam" id="PF16927">
    <property type="entry name" value="HisKA_7TM"/>
    <property type="match status" value="1"/>
</dbReference>
<feature type="transmembrane region" description="Helical" evidence="2">
    <location>
        <begin position="230"/>
        <end position="252"/>
    </location>
</feature>
<feature type="transmembrane region" description="Helical" evidence="2">
    <location>
        <begin position="36"/>
        <end position="58"/>
    </location>
</feature>
<dbReference type="EMBL" id="MHMW01000028">
    <property type="protein sequence ID" value="OGZ33547.1"/>
    <property type="molecule type" value="Genomic_DNA"/>
</dbReference>
<organism evidence="4 5">
    <name type="scientific">Candidatus Portnoybacteria bacterium RBG_19FT_COMBO_36_7</name>
    <dbReference type="NCBI Taxonomy" id="1801992"/>
    <lineage>
        <taxon>Bacteria</taxon>
        <taxon>Candidatus Portnoyibacteriota</taxon>
    </lineage>
</organism>
<feature type="transmembrane region" description="Helical" evidence="2">
    <location>
        <begin position="70"/>
        <end position="93"/>
    </location>
</feature>
<keyword evidence="2" id="KW-0812">Transmembrane</keyword>
<evidence type="ECO:0000259" key="3">
    <source>
        <dbReference type="Pfam" id="PF16927"/>
    </source>
</evidence>
<feature type="domain" description="Histidine kinase N-terminal 7TM region" evidence="3">
    <location>
        <begin position="11"/>
        <end position="230"/>
    </location>
</feature>
<sequence>MPLINIKSLILLIVALLNLSLGILVFFKNKKDKINIYYAFTAWSTAGWAFGLAMFYMISDLNIALLWYELVAYVSAALIGASFLSFSFVFPFVKEKPKTIFKIIFFIFTAFILVITVWPKLMIPRIVENSWGRGGELTVYYNFYVVYFTMCMIGAFGNFIQKYKSADESQKIQIKYVFAGTLTAAIWGTLCNLFLPWFKIYALMWAGPYLTVAMVGLIAYAVLKHHLMNIKVIATDFAVGVMGAILLILPFFMPNNLLRFLTGAIFILFCFFGYYLIKTTYEQARRKEEAQKIAIQERFSKEEAIWSARQLQRFNETLEQSVKLRTKELEQAKNIAEQKAKEAESKREELEKFYEVTVGRELKMAELKKKIKEMEEKSEEENK</sequence>
<protein>
    <recommendedName>
        <fullName evidence="3">Histidine kinase N-terminal 7TM region domain-containing protein</fullName>
    </recommendedName>
</protein>
<dbReference type="InterPro" id="IPR031621">
    <property type="entry name" value="HisKA_7TM"/>
</dbReference>
<accession>A0A1G2F6J8</accession>
<dbReference type="Proteomes" id="UP000179099">
    <property type="component" value="Unassembled WGS sequence"/>
</dbReference>
<evidence type="ECO:0000256" key="1">
    <source>
        <dbReference type="SAM" id="Coils"/>
    </source>
</evidence>
<feature type="transmembrane region" description="Helical" evidence="2">
    <location>
        <begin position="201"/>
        <end position="223"/>
    </location>
</feature>
<keyword evidence="1" id="KW-0175">Coiled coil</keyword>
<feature type="transmembrane region" description="Helical" evidence="2">
    <location>
        <begin position="100"/>
        <end position="119"/>
    </location>
</feature>
<reference evidence="4 5" key="1">
    <citation type="journal article" date="2016" name="Nat. Commun.">
        <title>Thousands of microbial genomes shed light on interconnected biogeochemical processes in an aquifer system.</title>
        <authorList>
            <person name="Anantharaman K."/>
            <person name="Brown C.T."/>
            <person name="Hug L.A."/>
            <person name="Sharon I."/>
            <person name="Castelle C.J."/>
            <person name="Probst A.J."/>
            <person name="Thomas B.C."/>
            <person name="Singh A."/>
            <person name="Wilkins M.J."/>
            <person name="Karaoz U."/>
            <person name="Brodie E.L."/>
            <person name="Williams K.H."/>
            <person name="Hubbard S.S."/>
            <person name="Banfield J.F."/>
        </authorList>
    </citation>
    <scope>NUCLEOTIDE SEQUENCE [LARGE SCALE GENOMIC DNA]</scope>
</reference>
<keyword evidence="2" id="KW-0472">Membrane</keyword>